<dbReference type="Pfam" id="PF01825">
    <property type="entry name" value="GPS"/>
    <property type="match status" value="1"/>
</dbReference>
<dbReference type="SUPFAM" id="SSF111418">
    <property type="entry name" value="Hormone receptor domain"/>
    <property type="match status" value="1"/>
</dbReference>
<reference evidence="17" key="2">
    <citation type="submission" date="2017-10" db="EMBL/GenBank/DDBJ databases">
        <title>Ladona fulva Genome sequencing and assembly.</title>
        <authorList>
            <person name="Murali S."/>
            <person name="Richards S."/>
            <person name="Bandaranaike D."/>
            <person name="Bellair M."/>
            <person name="Blankenburg K."/>
            <person name="Chao H."/>
            <person name="Dinh H."/>
            <person name="Doddapaneni H."/>
            <person name="Dugan-Rocha S."/>
            <person name="Elkadiri S."/>
            <person name="Gnanaolivu R."/>
            <person name="Hernandez B."/>
            <person name="Skinner E."/>
            <person name="Javaid M."/>
            <person name="Lee S."/>
            <person name="Li M."/>
            <person name="Ming W."/>
            <person name="Munidasa M."/>
            <person name="Muniz J."/>
            <person name="Nguyen L."/>
            <person name="Hughes D."/>
            <person name="Osuji N."/>
            <person name="Pu L.-L."/>
            <person name="Puazo M."/>
            <person name="Qu C."/>
            <person name="Quiroz J."/>
            <person name="Raj R."/>
            <person name="Weissenberger G."/>
            <person name="Xin Y."/>
            <person name="Zou X."/>
            <person name="Han Y."/>
            <person name="Worley K."/>
            <person name="Muzny D."/>
            <person name="Gibbs R."/>
        </authorList>
    </citation>
    <scope>NUCLEOTIDE SEQUENCE</scope>
    <source>
        <strain evidence="17">Sampled in the wild</strain>
    </source>
</reference>
<feature type="domain" description="G-protein coupled receptors family 2 profile 2" evidence="15">
    <location>
        <begin position="531"/>
        <end position="849"/>
    </location>
</feature>
<dbReference type="Pfam" id="PF00002">
    <property type="entry name" value="7tm_2"/>
    <property type="match status" value="1"/>
</dbReference>
<feature type="domain" description="G-protein coupled receptors family 2 profile 1" evidence="14">
    <location>
        <begin position="152"/>
        <end position="249"/>
    </location>
</feature>
<organism evidence="17 18">
    <name type="scientific">Ladona fulva</name>
    <name type="common">Scarce chaser dragonfly</name>
    <name type="synonym">Libellula fulva</name>
    <dbReference type="NCBI Taxonomy" id="123851"/>
    <lineage>
        <taxon>Eukaryota</taxon>
        <taxon>Metazoa</taxon>
        <taxon>Ecdysozoa</taxon>
        <taxon>Arthropoda</taxon>
        <taxon>Hexapoda</taxon>
        <taxon>Insecta</taxon>
        <taxon>Pterygota</taxon>
        <taxon>Palaeoptera</taxon>
        <taxon>Odonata</taxon>
        <taxon>Epiprocta</taxon>
        <taxon>Anisoptera</taxon>
        <taxon>Libelluloidea</taxon>
        <taxon>Libellulidae</taxon>
        <taxon>Ladona</taxon>
    </lineage>
</organism>
<evidence type="ECO:0000256" key="2">
    <source>
        <dbReference type="ARBA" id="ARBA00007343"/>
    </source>
</evidence>
<feature type="transmembrane region" description="Helical" evidence="12">
    <location>
        <begin position="691"/>
        <end position="715"/>
    </location>
</feature>
<dbReference type="InterPro" id="IPR046338">
    <property type="entry name" value="GAIN_dom_sf"/>
</dbReference>
<feature type="transmembrane region" description="Helical" evidence="12">
    <location>
        <begin position="568"/>
        <end position="588"/>
    </location>
</feature>
<dbReference type="SMART" id="SM00409">
    <property type="entry name" value="IG"/>
    <property type="match status" value="1"/>
</dbReference>
<evidence type="ECO:0000256" key="7">
    <source>
        <dbReference type="ARBA" id="ARBA00023157"/>
    </source>
</evidence>
<evidence type="ECO:0000259" key="13">
    <source>
        <dbReference type="PROSITE" id="PS50221"/>
    </source>
</evidence>
<feature type="domain" description="GAIN-B" evidence="13">
    <location>
        <begin position="341"/>
        <end position="517"/>
    </location>
</feature>
<dbReference type="PROSITE" id="PS50261">
    <property type="entry name" value="G_PROTEIN_RECEP_F2_4"/>
    <property type="match status" value="1"/>
</dbReference>
<evidence type="ECO:0000256" key="6">
    <source>
        <dbReference type="ARBA" id="ARBA00023136"/>
    </source>
</evidence>
<keyword evidence="10" id="KW-0393">Immunoglobulin domain</keyword>
<dbReference type="GO" id="GO:0007166">
    <property type="term" value="P:cell surface receptor signaling pathway"/>
    <property type="evidence" value="ECO:0007669"/>
    <property type="project" value="InterPro"/>
</dbReference>
<evidence type="ECO:0000256" key="8">
    <source>
        <dbReference type="ARBA" id="ARBA00023170"/>
    </source>
</evidence>
<dbReference type="InterPro" id="IPR057244">
    <property type="entry name" value="GAIN_B"/>
</dbReference>
<dbReference type="PROSITE" id="PS50227">
    <property type="entry name" value="G_PROTEIN_RECEP_F2_3"/>
    <property type="match status" value="1"/>
</dbReference>
<evidence type="ECO:0000259" key="15">
    <source>
        <dbReference type="PROSITE" id="PS50261"/>
    </source>
</evidence>
<evidence type="ECO:0000256" key="3">
    <source>
        <dbReference type="ARBA" id="ARBA00022692"/>
    </source>
</evidence>
<keyword evidence="9" id="KW-0807">Transducer</keyword>
<dbReference type="SUPFAM" id="SSF48726">
    <property type="entry name" value="Immunoglobulin"/>
    <property type="match status" value="1"/>
</dbReference>
<feature type="compositionally biased region" description="Pro residues" evidence="11">
    <location>
        <begin position="957"/>
        <end position="968"/>
    </location>
</feature>
<protein>
    <submittedName>
        <fullName evidence="17">Uncharacterized protein</fullName>
    </submittedName>
</protein>
<evidence type="ECO:0000256" key="1">
    <source>
        <dbReference type="ARBA" id="ARBA00004141"/>
    </source>
</evidence>
<dbReference type="Pfam" id="PF26588">
    <property type="entry name" value="GAIN_ADGRA3"/>
    <property type="match status" value="1"/>
</dbReference>
<dbReference type="InterPro" id="IPR003599">
    <property type="entry name" value="Ig_sub"/>
</dbReference>
<dbReference type="OrthoDB" id="10031018at2759"/>
<feature type="region of interest" description="Disordered" evidence="11">
    <location>
        <begin position="929"/>
        <end position="977"/>
    </location>
</feature>
<keyword evidence="7" id="KW-1015">Disulfide bond</keyword>
<keyword evidence="5" id="KW-0297">G-protein coupled receptor</keyword>
<feature type="transmembrane region" description="Helical" evidence="12">
    <location>
        <begin position="600"/>
        <end position="619"/>
    </location>
</feature>
<feature type="region of interest" description="Disordered" evidence="11">
    <location>
        <begin position="1191"/>
        <end position="1212"/>
    </location>
</feature>
<evidence type="ECO:0000256" key="11">
    <source>
        <dbReference type="SAM" id="MobiDB-lite"/>
    </source>
</evidence>
<feature type="transmembrane region" description="Helical" evidence="12">
    <location>
        <begin position="651"/>
        <end position="671"/>
    </location>
</feature>
<dbReference type="EMBL" id="KZ309181">
    <property type="protein sequence ID" value="KAG8237517.1"/>
    <property type="molecule type" value="Genomic_DNA"/>
</dbReference>
<dbReference type="InterPro" id="IPR007110">
    <property type="entry name" value="Ig-like_dom"/>
</dbReference>
<evidence type="ECO:0000259" key="14">
    <source>
        <dbReference type="PROSITE" id="PS50227"/>
    </source>
</evidence>
<comment type="caution">
    <text evidence="17">The sequence shown here is derived from an EMBL/GenBank/DDBJ whole genome shotgun (WGS) entry which is preliminary data.</text>
</comment>
<feature type="transmembrane region" description="Helical" evidence="12">
    <location>
        <begin position="792"/>
        <end position="812"/>
    </location>
</feature>
<feature type="region of interest" description="Disordered" evidence="11">
    <location>
        <begin position="1003"/>
        <end position="1088"/>
    </location>
</feature>
<dbReference type="GO" id="GO:0005886">
    <property type="term" value="C:plasma membrane"/>
    <property type="evidence" value="ECO:0007669"/>
    <property type="project" value="TreeGrafter"/>
</dbReference>
<dbReference type="PROSITE" id="PS50221">
    <property type="entry name" value="GAIN_B"/>
    <property type="match status" value="1"/>
</dbReference>
<dbReference type="InterPro" id="IPR017981">
    <property type="entry name" value="GPCR_2-like_7TM"/>
</dbReference>
<keyword evidence="8" id="KW-0675">Receptor</keyword>
<dbReference type="InterPro" id="IPR013783">
    <property type="entry name" value="Ig-like_fold"/>
</dbReference>
<evidence type="ECO:0000259" key="16">
    <source>
        <dbReference type="PROSITE" id="PS50835"/>
    </source>
</evidence>
<dbReference type="InterPro" id="IPR000203">
    <property type="entry name" value="GPS"/>
</dbReference>
<evidence type="ECO:0000256" key="12">
    <source>
        <dbReference type="SAM" id="Phobius"/>
    </source>
</evidence>
<dbReference type="InterPro" id="IPR036179">
    <property type="entry name" value="Ig-like_dom_sf"/>
</dbReference>
<dbReference type="PANTHER" id="PTHR45930">
    <property type="entry name" value="G-PROTEIN COUPLED RECEPTOR 124-LIKE PROTEIN"/>
    <property type="match status" value="1"/>
</dbReference>
<gene>
    <name evidence="17" type="ORF">J437_LFUL017567</name>
</gene>
<dbReference type="InterPro" id="IPR036445">
    <property type="entry name" value="GPCR_2_extracell_dom_sf"/>
</dbReference>
<dbReference type="Proteomes" id="UP000792457">
    <property type="component" value="Unassembled WGS sequence"/>
</dbReference>
<dbReference type="GO" id="GO:0004930">
    <property type="term" value="F:G protein-coupled receptor activity"/>
    <property type="evidence" value="ECO:0007669"/>
    <property type="project" value="UniProtKB-KW"/>
</dbReference>
<dbReference type="Gene3D" id="2.60.220.50">
    <property type="match status" value="1"/>
</dbReference>
<dbReference type="PROSITE" id="PS50835">
    <property type="entry name" value="IG_LIKE"/>
    <property type="match status" value="1"/>
</dbReference>
<dbReference type="InterPro" id="IPR058808">
    <property type="entry name" value="GAIN_ADGRA2/3"/>
</dbReference>
<keyword evidence="4 12" id="KW-1133">Transmembrane helix</keyword>
<reference evidence="17" key="1">
    <citation type="submission" date="2013-04" db="EMBL/GenBank/DDBJ databases">
        <authorList>
            <person name="Qu J."/>
            <person name="Murali S.C."/>
            <person name="Bandaranaike D."/>
            <person name="Bellair M."/>
            <person name="Blankenburg K."/>
            <person name="Chao H."/>
            <person name="Dinh H."/>
            <person name="Doddapaneni H."/>
            <person name="Downs B."/>
            <person name="Dugan-Rocha S."/>
            <person name="Elkadiri S."/>
            <person name="Gnanaolivu R.D."/>
            <person name="Hernandez B."/>
            <person name="Javaid M."/>
            <person name="Jayaseelan J.C."/>
            <person name="Lee S."/>
            <person name="Li M."/>
            <person name="Ming W."/>
            <person name="Munidasa M."/>
            <person name="Muniz J."/>
            <person name="Nguyen L."/>
            <person name="Ongeri F."/>
            <person name="Osuji N."/>
            <person name="Pu L.-L."/>
            <person name="Puazo M."/>
            <person name="Qu C."/>
            <person name="Quiroz J."/>
            <person name="Raj R."/>
            <person name="Weissenberger G."/>
            <person name="Xin Y."/>
            <person name="Zou X."/>
            <person name="Han Y."/>
            <person name="Richards S."/>
            <person name="Worley K."/>
            <person name="Muzny D."/>
            <person name="Gibbs R."/>
        </authorList>
    </citation>
    <scope>NUCLEOTIDE SEQUENCE</scope>
    <source>
        <strain evidence="17">Sampled in the wild</strain>
    </source>
</reference>
<dbReference type="PANTHER" id="PTHR45930:SF4">
    <property type="entry name" value="ADHESION G PROTEIN-COUPLED RECEPTOR A3"/>
    <property type="match status" value="1"/>
</dbReference>
<evidence type="ECO:0000256" key="4">
    <source>
        <dbReference type="ARBA" id="ARBA00022989"/>
    </source>
</evidence>
<feature type="transmembrane region" description="Helical" evidence="12">
    <location>
        <begin position="824"/>
        <end position="848"/>
    </location>
</feature>
<feature type="domain" description="Ig-like" evidence="16">
    <location>
        <begin position="45"/>
        <end position="163"/>
    </location>
</feature>
<comment type="similarity">
    <text evidence="2">Belongs to the G-protein coupled receptor 2 family. Adhesion G-protein coupled receptor (ADGR) subfamily.</text>
</comment>
<evidence type="ECO:0000313" key="17">
    <source>
        <dbReference type="EMBL" id="KAG8237517.1"/>
    </source>
</evidence>
<evidence type="ECO:0000256" key="5">
    <source>
        <dbReference type="ARBA" id="ARBA00023040"/>
    </source>
</evidence>
<evidence type="ECO:0000256" key="9">
    <source>
        <dbReference type="ARBA" id="ARBA00023224"/>
    </source>
</evidence>
<comment type="subcellular location">
    <subcellularLocation>
        <location evidence="1">Membrane</location>
        <topology evidence="1">Multi-pass membrane protein</topology>
    </subcellularLocation>
</comment>
<sequence length="1350" mass="147966">MWLPEWIGNASHIKVIPPLKCKSPESLKDKPIKKLGMQELGCVQPTAVEKVPDNEKHVEMELHPSLDQVVFEGDSLMLMCQVWMAGKPKVWWTWDTNEDSSHHDIYFETRAIPEKGQVDWSVLPSLLLDEESKMINFLNIESLLKEHAGRYECHAESELKNLSSSISILVISNSTRYCPETMTYTNKGNYLWPQTIVKTTVELPCAGEANALESGTGSKSKFPLPMAFHYCAEEGIWEGLNTSACMNLSLTNSEVLESAQRLLNFTADGKNLQDMMDIVFISKTVENYLSFVSKEKELGPVLVDLVGVTSKLPPSLLVSAQLEDGACNRLVGAVEYVAASYSHSLSKPEMAVEEFKIIEASIQVPATLFHQLEAQGYQLPNPPHKLMVSAFENSRLFPRILPNSMKHGDGKEVASCVVGSKLIGIDVRNLTDPVYVMIRAPVEIAADEDVDDIHSVSGKGTKGSWLVRWDQDMNNGLGGWSEDGCHLSHFHMVDSLLVFHCDSLGHFGLLRDIPLQPGKSRRWTGNTFHFSHPAVYAGSFIGFFSMLVTISTYVIFHASIHMSRKAKHSLVNTWIAMSLLLMMFSLGIRQTGHFRLCQGIGLVLHYLILSSLLWMVVTLSNMYKKLTKSDNLDGAHDDEPPPDHPPKKPMLGFYLVGWGIALIICGISGAVNMKNYAGRHYCFLAPNPSISAIYVPAAGILFLILVFSLLIHCVASSNISEANGRFSAGTRVTENIDLELEETSRIGENSVGPPVASVGPANGITLRRIEEENEENDEDMEHSPHAQLGSHMALLLLFLLMWATAALTTVPFQSPAILHVHGEAVFGVFYGVFSSALGIFILVFYCVLRCDVRSCWEACWSRGDILVGPGSRGRGSRCCRSRSISDVGAVKPVGNIDCMGKQNGIVAVPQGPKHAVSMSSAVAPVYQPQEGTTRTHQHSGTDDSTKSLHLPVTMPGPQLPPPPAPFPPQGVAALDSSTSGPDISMFYNPHQMGVARKFFRRQRQMRHGRRGVSGSDTASPPSVARRRRAVASGNSDAERGISNASNKRSSPIKEKDANTSARSSPIRPPLMTAEKPSTSKVDEEAEGEIPVERFVIGAEDDEKPSAPIKMIEDDKTDTGVSTIEVRMCGNGEESCSSPVGCSSLRGREVPGAVAGNDTCQNPGNIIKQGHGSQCNSLCNFDVGDAPTECTSSDSGCKTENRDEEVKHSSDSPTAERTHLAYYSCSGGEGKEDDRLHVMPIRGSSDSEVEVPCFQNGKRVFDVSGDFTSLGRTRKKNFMADYNADHPRCRSDFMYITSDYVDVPRVSITEKSELLPDTKLSEGNSELDSYNSDEEILLEDNSSVMKKETSV</sequence>
<proteinExistence type="inferred from homology"/>
<accession>A0A8K0P8X7</accession>
<keyword evidence="6 12" id="KW-0472">Membrane</keyword>
<keyword evidence="18" id="KW-1185">Reference proteome</keyword>
<dbReference type="InterPro" id="IPR000832">
    <property type="entry name" value="GPCR_2_secretin-like"/>
</dbReference>
<keyword evidence="3 12" id="KW-0812">Transmembrane</keyword>
<evidence type="ECO:0000256" key="10">
    <source>
        <dbReference type="ARBA" id="ARBA00023319"/>
    </source>
</evidence>
<dbReference type="InterPro" id="IPR051963">
    <property type="entry name" value="Adhesion_GPCR_A"/>
</dbReference>
<evidence type="ECO:0000313" key="18">
    <source>
        <dbReference type="Proteomes" id="UP000792457"/>
    </source>
</evidence>
<dbReference type="InterPro" id="IPR001879">
    <property type="entry name" value="GPCR_2_extracellular_dom"/>
</dbReference>
<dbReference type="Gene3D" id="2.60.40.10">
    <property type="entry name" value="Immunoglobulins"/>
    <property type="match status" value="1"/>
</dbReference>
<feature type="transmembrane region" description="Helical" evidence="12">
    <location>
        <begin position="534"/>
        <end position="556"/>
    </location>
</feature>
<dbReference type="Gene3D" id="1.20.1070.10">
    <property type="entry name" value="Rhodopsin 7-helix transmembrane proteins"/>
    <property type="match status" value="1"/>
</dbReference>
<feature type="compositionally biased region" description="Basic and acidic residues" evidence="11">
    <location>
        <begin position="1196"/>
        <end position="1212"/>
    </location>
</feature>
<name>A0A8K0P8X7_LADFU</name>